<protein>
    <submittedName>
        <fullName evidence="1">Uncharacterized protein</fullName>
    </submittedName>
</protein>
<dbReference type="AlphaFoldDB" id="A0A814SRC0"/>
<organism evidence="1 3">
    <name type="scientific">Didymodactylos carnosus</name>
    <dbReference type="NCBI Taxonomy" id="1234261"/>
    <lineage>
        <taxon>Eukaryota</taxon>
        <taxon>Metazoa</taxon>
        <taxon>Spiralia</taxon>
        <taxon>Gnathifera</taxon>
        <taxon>Rotifera</taxon>
        <taxon>Eurotatoria</taxon>
        <taxon>Bdelloidea</taxon>
        <taxon>Philodinida</taxon>
        <taxon>Philodinidae</taxon>
        <taxon>Didymodactylos</taxon>
    </lineage>
</organism>
<evidence type="ECO:0000313" key="2">
    <source>
        <dbReference type="EMBL" id="CAF3912926.1"/>
    </source>
</evidence>
<proteinExistence type="predicted"/>
<accession>A0A814SRC0</accession>
<evidence type="ECO:0000313" key="3">
    <source>
        <dbReference type="Proteomes" id="UP000663829"/>
    </source>
</evidence>
<dbReference type="EMBL" id="CAJNOQ010006849">
    <property type="protein sequence ID" value="CAF1149401.1"/>
    <property type="molecule type" value="Genomic_DNA"/>
</dbReference>
<name>A0A814SRC0_9BILA</name>
<keyword evidence="3" id="KW-1185">Reference proteome</keyword>
<dbReference type="Proteomes" id="UP000663829">
    <property type="component" value="Unassembled WGS sequence"/>
</dbReference>
<gene>
    <name evidence="1" type="ORF">GPM918_LOCUS21099</name>
    <name evidence="2" type="ORF">SRO942_LOCUS21096</name>
</gene>
<comment type="caution">
    <text evidence="1">The sequence shown here is derived from an EMBL/GenBank/DDBJ whole genome shotgun (WGS) entry which is preliminary data.</text>
</comment>
<sequence>MENPLNPSKEIIKLIKDTLKAATRPNKKDISDVPTYSLSLHVEKIQIKSIHHLTHTSKTRQNQFYTKFHVNEELYTMAK</sequence>
<dbReference type="EMBL" id="CAJOBC010006849">
    <property type="protein sequence ID" value="CAF3912926.1"/>
    <property type="molecule type" value="Genomic_DNA"/>
</dbReference>
<dbReference type="Proteomes" id="UP000681722">
    <property type="component" value="Unassembled WGS sequence"/>
</dbReference>
<reference evidence="1" key="1">
    <citation type="submission" date="2021-02" db="EMBL/GenBank/DDBJ databases">
        <authorList>
            <person name="Nowell W R."/>
        </authorList>
    </citation>
    <scope>NUCLEOTIDE SEQUENCE</scope>
</reference>
<evidence type="ECO:0000313" key="1">
    <source>
        <dbReference type="EMBL" id="CAF1149401.1"/>
    </source>
</evidence>